<dbReference type="SUPFAM" id="SSF81383">
    <property type="entry name" value="F-box domain"/>
    <property type="match status" value="1"/>
</dbReference>
<evidence type="ECO:0000259" key="1">
    <source>
        <dbReference type="PROSITE" id="PS50181"/>
    </source>
</evidence>
<evidence type="ECO:0000313" key="3">
    <source>
        <dbReference type="Proteomes" id="UP001293593"/>
    </source>
</evidence>
<dbReference type="InterPro" id="IPR005174">
    <property type="entry name" value="KIB1-4_b-propeller"/>
</dbReference>
<dbReference type="EMBL" id="JAWXYG010000002">
    <property type="protein sequence ID" value="KAK4282815.1"/>
    <property type="molecule type" value="Genomic_DNA"/>
</dbReference>
<dbReference type="PROSITE" id="PS50181">
    <property type="entry name" value="FBOX"/>
    <property type="match status" value="1"/>
</dbReference>
<dbReference type="InterPro" id="IPR051304">
    <property type="entry name" value="SCF_F-box_domain"/>
</dbReference>
<accession>A0AAE1TGH4</accession>
<dbReference type="Gene3D" id="1.20.1280.50">
    <property type="match status" value="1"/>
</dbReference>
<evidence type="ECO:0000313" key="2">
    <source>
        <dbReference type="EMBL" id="KAK4282815.1"/>
    </source>
</evidence>
<dbReference type="SMART" id="SM00256">
    <property type="entry name" value="FBOX"/>
    <property type="match status" value="1"/>
</dbReference>
<reference evidence="2" key="1">
    <citation type="submission" date="2023-10" db="EMBL/GenBank/DDBJ databases">
        <title>Chromosome-level genome of the transformable northern wattle, Acacia crassicarpa.</title>
        <authorList>
            <person name="Massaro I."/>
            <person name="Sinha N.R."/>
            <person name="Poethig S."/>
            <person name="Leichty A.R."/>
        </authorList>
    </citation>
    <scope>NUCLEOTIDE SEQUENCE</scope>
    <source>
        <strain evidence="2">Acra3RX</strain>
        <tissue evidence="2">Leaf</tissue>
    </source>
</reference>
<protein>
    <recommendedName>
        <fullName evidence="1">F-box domain-containing protein</fullName>
    </recommendedName>
</protein>
<dbReference type="AlphaFoldDB" id="A0AAE1TGH4"/>
<dbReference type="Pfam" id="PF00646">
    <property type="entry name" value="F-box"/>
    <property type="match status" value="1"/>
</dbReference>
<keyword evidence="3" id="KW-1185">Reference proteome</keyword>
<dbReference type="Pfam" id="PF03478">
    <property type="entry name" value="Beta-prop_KIB1-4"/>
    <property type="match status" value="1"/>
</dbReference>
<feature type="domain" description="F-box" evidence="1">
    <location>
        <begin position="10"/>
        <end position="45"/>
    </location>
</feature>
<dbReference type="InterPro" id="IPR036047">
    <property type="entry name" value="F-box-like_dom_sf"/>
</dbReference>
<sequence length="388" mass="44320">MRVGGIRAHSISWTDLPNHLLESIADRLDSIHRLRIRSVCKSWRSGLTSSRQRPPLRLPFPIQKRKRRGHFELVCCTVFCFQPLNNPADNSMIATRCWLIMTEDSQESGKLRLKDPLTHPAYSQILSPRLPKTLNLLDYRVFEIKKFYDLQFVGDENIMTEMDHSERLSARAEKIAVCSEGTRFAVMAIHGVGLLSIWKEGDPEWRSVVDNRCFHAYNDVIYHNGRFYAQDACGITISVDLSSESSAPVRLGMQTFGEMSLLSHRGDLFLVQPPFKRAGMIHNFQVYRLNEDDGEWVLVNSLGNRAIFVGDGSSFGVSAEECGGGCKMNCIYHIDRMHELGFGFIEIQPFEYVARFDMEDSSTKFLSRVLGSFGLFWPPPSWVLAWRI</sequence>
<comment type="caution">
    <text evidence="2">The sequence shown here is derived from an EMBL/GenBank/DDBJ whole genome shotgun (WGS) entry which is preliminary data.</text>
</comment>
<proteinExistence type="predicted"/>
<dbReference type="PANTHER" id="PTHR47123:SF3">
    <property type="entry name" value="DUF295 DOMAIN-CONTAINING PROTEIN"/>
    <property type="match status" value="1"/>
</dbReference>
<gene>
    <name evidence="2" type="ORF">QN277_014144</name>
</gene>
<name>A0AAE1TGH4_9FABA</name>
<dbReference type="InterPro" id="IPR001810">
    <property type="entry name" value="F-box_dom"/>
</dbReference>
<organism evidence="2 3">
    <name type="scientific">Acacia crassicarpa</name>
    <name type="common">northern wattle</name>
    <dbReference type="NCBI Taxonomy" id="499986"/>
    <lineage>
        <taxon>Eukaryota</taxon>
        <taxon>Viridiplantae</taxon>
        <taxon>Streptophyta</taxon>
        <taxon>Embryophyta</taxon>
        <taxon>Tracheophyta</taxon>
        <taxon>Spermatophyta</taxon>
        <taxon>Magnoliopsida</taxon>
        <taxon>eudicotyledons</taxon>
        <taxon>Gunneridae</taxon>
        <taxon>Pentapetalae</taxon>
        <taxon>rosids</taxon>
        <taxon>fabids</taxon>
        <taxon>Fabales</taxon>
        <taxon>Fabaceae</taxon>
        <taxon>Caesalpinioideae</taxon>
        <taxon>mimosoid clade</taxon>
        <taxon>Acacieae</taxon>
        <taxon>Acacia</taxon>
    </lineage>
</organism>
<dbReference type="PANTHER" id="PTHR47123">
    <property type="entry name" value="F-BOX PROTEIN SKIP23"/>
    <property type="match status" value="1"/>
</dbReference>
<dbReference type="Proteomes" id="UP001293593">
    <property type="component" value="Unassembled WGS sequence"/>
</dbReference>